<proteinExistence type="predicted"/>
<keyword evidence="1" id="KW-0472">Membrane</keyword>
<feature type="transmembrane region" description="Helical" evidence="1">
    <location>
        <begin position="13"/>
        <end position="32"/>
    </location>
</feature>
<protein>
    <submittedName>
        <fullName evidence="2">Uncharacterized protein</fullName>
    </submittedName>
</protein>
<dbReference type="EMBL" id="CP071793">
    <property type="protein sequence ID" value="QTD54285.1"/>
    <property type="molecule type" value="Genomic_DNA"/>
</dbReference>
<reference evidence="2" key="1">
    <citation type="submission" date="2021-03" db="EMBL/GenBank/DDBJ databases">
        <title>Acanthopleuribacteraceae sp. M133.</title>
        <authorList>
            <person name="Wang G."/>
        </authorList>
    </citation>
    <scope>NUCLEOTIDE SEQUENCE</scope>
    <source>
        <strain evidence="2">M133</strain>
    </source>
</reference>
<dbReference type="AlphaFoldDB" id="A0A8A4U6A6"/>
<evidence type="ECO:0000313" key="2">
    <source>
        <dbReference type="EMBL" id="QTD54285.1"/>
    </source>
</evidence>
<dbReference type="KEGG" id="scor:J3U87_17715"/>
<keyword evidence="3" id="KW-1185">Reference proteome</keyword>
<dbReference type="RefSeq" id="WP_237384381.1">
    <property type="nucleotide sequence ID" value="NZ_CP071793.1"/>
</dbReference>
<organism evidence="2 3">
    <name type="scientific">Sulfidibacter corallicola</name>
    <dbReference type="NCBI Taxonomy" id="2818388"/>
    <lineage>
        <taxon>Bacteria</taxon>
        <taxon>Pseudomonadati</taxon>
        <taxon>Acidobacteriota</taxon>
        <taxon>Holophagae</taxon>
        <taxon>Acanthopleuribacterales</taxon>
        <taxon>Acanthopleuribacteraceae</taxon>
        <taxon>Sulfidibacter</taxon>
    </lineage>
</organism>
<accession>A0A8A4U6A6</accession>
<dbReference type="Proteomes" id="UP000663929">
    <property type="component" value="Chromosome"/>
</dbReference>
<sequence>MSRWGEEEKKSKGIVGLIVTILVTTIFFYTFYRNYQALEFRRNFEKEAQKIIRDGMNKKAPELKKEILDASKSMGMELPIDAVDLTREIDEYGNPVIDMWIDIPVEIDLLVTTYPTSLPIAEKVTLIDF</sequence>
<keyword evidence="1" id="KW-1133">Transmembrane helix</keyword>
<keyword evidence="1" id="KW-0812">Transmembrane</keyword>
<gene>
    <name evidence="2" type="ORF">J3U87_17715</name>
</gene>
<evidence type="ECO:0000256" key="1">
    <source>
        <dbReference type="SAM" id="Phobius"/>
    </source>
</evidence>
<evidence type="ECO:0000313" key="3">
    <source>
        <dbReference type="Proteomes" id="UP000663929"/>
    </source>
</evidence>
<name>A0A8A4U6A6_SULCO</name>